<evidence type="ECO:0000259" key="2">
    <source>
        <dbReference type="Pfam" id="PF00144"/>
    </source>
</evidence>
<feature type="domain" description="Beta-lactamase-related" evidence="2">
    <location>
        <begin position="102"/>
        <end position="376"/>
    </location>
</feature>
<name>A0AB35LWP3_9GAMM</name>
<dbReference type="Gene3D" id="3.40.710.10">
    <property type="entry name" value="DD-peptidase/beta-lactamase superfamily"/>
    <property type="match status" value="1"/>
</dbReference>
<dbReference type="InterPro" id="IPR050789">
    <property type="entry name" value="Diverse_Enzym_Activities"/>
</dbReference>
<dbReference type="InterPro" id="IPR012338">
    <property type="entry name" value="Beta-lactam/transpept-like"/>
</dbReference>
<dbReference type="SUPFAM" id="SSF56601">
    <property type="entry name" value="beta-lactamase/transpeptidase-like"/>
    <property type="match status" value="1"/>
</dbReference>
<dbReference type="EMBL" id="JACANG010000001">
    <property type="protein sequence ID" value="MDM1717679.1"/>
    <property type="molecule type" value="Genomic_DNA"/>
</dbReference>
<dbReference type="Proteomes" id="UP001174419">
    <property type="component" value="Unassembled WGS sequence"/>
</dbReference>
<dbReference type="PANTHER" id="PTHR43283">
    <property type="entry name" value="BETA-LACTAMASE-RELATED"/>
    <property type="match status" value="1"/>
</dbReference>
<dbReference type="GO" id="GO:0016787">
    <property type="term" value="F:hydrolase activity"/>
    <property type="evidence" value="ECO:0007669"/>
    <property type="project" value="UniProtKB-KW"/>
</dbReference>
<protein>
    <submittedName>
        <fullName evidence="3">Serine hydrolase</fullName>
    </submittedName>
</protein>
<keyword evidence="1" id="KW-0472">Membrane</keyword>
<reference evidence="3" key="2">
    <citation type="journal article" date="2022" name="Sci. Total Environ.">
        <title>Prevalence, transmission, and molecular epidemiology of tet(X)-positive bacteria among humans, animals, and environmental niches in China: An epidemiological, and genomic-based study.</title>
        <authorList>
            <person name="Dong N."/>
            <person name="Zeng Y."/>
            <person name="Cai C."/>
            <person name="Sun C."/>
            <person name="Lu J."/>
            <person name="Liu C."/>
            <person name="Zhou H."/>
            <person name="Sun Q."/>
            <person name="Shu L."/>
            <person name="Wang H."/>
            <person name="Wang Y."/>
            <person name="Wang S."/>
            <person name="Wu C."/>
            <person name="Chan E.W."/>
            <person name="Chen G."/>
            <person name="Shen Z."/>
            <person name="Chen S."/>
            <person name="Zhang R."/>
        </authorList>
    </citation>
    <scope>NUCLEOTIDE SEQUENCE</scope>
    <source>
        <strain evidence="3">DF49-4</strain>
    </source>
</reference>
<reference evidence="3" key="1">
    <citation type="submission" date="2020-06" db="EMBL/GenBank/DDBJ databases">
        <authorList>
            <person name="Dong N."/>
        </authorList>
    </citation>
    <scope>NUCLEOTIDE SEQUENCE</scope>
    <source>
        <strain evidence="3">DF49-4</strain>
    </source>
</reference>
<evidence type="ECO:0000313" key="4">
    <source>
        <dbReference type="Proteomes" id="UP001174419"/>
    </source>
</evidence>
<organism evidence="3 4">
    <name type="scientific">Acinetobacter towneri</name>
    <dbReference type="NCBI Taxonomy" id="202956"/>
    <lineage>
        <taxon>Bacteria</taxon>
        <taxon>Pseudomonadati</taxon>
        <taxon>Pseudomonadota</taxon>
        <taxon>Gammaproteobacteria</taxon>
        <taxon>Moraxellales</taxon>
        <taxon>Moraxellaceae</taxon>
        <taxon>Acinetobacter</taxon>
    </lineage>
</organism>
<accession>A0AB35LWP3</accession>
<dbReference type="RefSeq" id="WP_286380693.1">
    <property type="nucleotide sequence ID" value="NZ_JACANG010000001.1"/>
</dbReference>
<dbReference type="PANTHER" id="PTHR43283:SF3">
    <property type="entry name" value="BETA-LACTAMASE FAMILY PROTEIN (AFU_ORTHOLOGUE AFUA_5G07500)"/>
    <property type="match status" value="1"/>
</dbReference>
<keyword evidence="1" id="KW-1133">Transmembrane helix</keyword>
<sequence>MFNKIKAVDILIVITIVSIVVVSSHFYLIDRVGFWRLVYPLQGQLAIWNIHCSNNAPVWMKDSLKYIIKNQKNLSNQIAYIDTKNQVYACQSGWQGTTFFSNPLNENTRFRYASLTKLVTSDAVLQQVNQGKIRLNTPFISLFPELKKEKFKDPRIQQISIENLLEHRSGFDRMRSEDVVFSLTKKSWCPYNLIELSKLKLDFEPDQRYAYDNRNYCLLGAVLERVGKQDYRKYIQKNYLINEKNIKFVDGYYYPDEVKYDFRNNDFWMESDDNRFDFAALSSSAGLSGSAKQLALLMNKMLSSEPYNILSIQPDTLKHCNIEEFKSCNGYAMWQYRASSDQPVMYFRNGGLPAVTSLAVVTAKNEIVVWLGNGASLYNEEYDENLLEKYFYKVLND</sequence>
<proteinExistence type="predicted"/>
<dbReference type="AlphaFoldDB" id="A0AB35LWP3"/>
<comment type="caution">
    <text evidence="3">The sequence shown here is derived from an EMBL/GenBank/DDBJ whole genome shotgun (WGS) entry which is preliminary data.</text>
</comment>
<evidence type="ECO:0000313" key="3">
    <source>
        <dbReference type="EMBL" id="MDM1717679.1"/>
    </source>
</evidence>
<keyword evidence="1" id="KW-0812">Transmembrane</keyword>
<evidence type="ECO:0000256" key="1">
    <source>
        <dbReference type="SAM" id="Phobius"/>
    </source>
</evidence>
<dbReference type="Pfam" id="PF00144">
    <property type="entry name" value="Beta-lactamase"/>
    <property type="match status" value="1"/>
</dbReference>
<gene>
    <name evidence="3" type="ORF">HX110_00620</name>
</gene>
<dbReference type="InterPro" id="IPR001466">
    <property type="entry name" value="Beta-lactam-related"/>
</dbReference>
<feature type="transmembrane region" description="Helical" evidence="1">
    <location>
        <begin position="7"/>
        <end position="28"/>
    </location>
</feature>
<keyword evidence="3" id="KW-0378">Hydrolase</keyword>